<evidence type="ECO:0000313" key="2">
    <source>
        <dbReference type="EMBL" id="KKI99102.1"/>
    </source>
</evidence>
<keyword evidence="3" id="KW-1185">Reference proteome</keyword>
<organism evidence="2 3">
    <name type="scientific">Prochlorothrix hollandica PCC 9006 = CALU 1027</name>
    <dbReference type="NCBI Taxonomy" id="317619"/>
    <lineage>
        <taxon>Bacteria</taxon>
        <taxon>Bacillati</taxon>
        <taxon>Cyanobacteriota</taxon>
        <taxon>Cyanophyceae</taxon>
        <taxon>Prochlorotrichales</taxon>
        <taxon>Prochlorotrichaceae</taxon>
        <taxon>Prochlorothrix</taxon>
    </lineage>
</organism>
<dbReference type="AlphaFoldDB" id="A0A0M2PVH8"/>
<dbReference type="InterPro" id="IPR010328">
    <property type="entry name" value="DUF928"/>
</dbReference>
<evidence type="ECO:0000313" key="3">
    <source>
        <dbReference type="Proteomes" id="UP000034681"/>
    </source>
</evidence>
<dbReference type="EMBL" id="AJTX02000006">
    <property type="protein sequence ID" value="KKI99102.1"/>
    <property type="molecule type" value="Genomic_DNA"/>
</dbReference>
<proteinExistence type="predicted"/>
<accession>A0A0M2PVH8</accession>
<evidence type="ECO:0008006" key="4">
    <source>
        <dbReference type="Google" id="ProtNLM"/>
    </source>
</evidence>
<feature type="region of interest" description="Disordered" evidence="1">
    <location>
        <begin position="68"/>
        <end position="107"/>
    </location>
</feature>
<sequence>MQDSRIPPKPPISPIICCWLILIRFPMSLFCCRSLGSRSGSRSWGRRSLIPAVVALGLLPDLWNPSAPAVAQTDSPDRPPSLTPSVDRPRPNLTGEQWPGSRRGGTVPDRACFPPASHSGADPEDLALADLVALMPSSNLGQTLEPYPRLFWYLPPTTARYAEFSLYTANANLATDQLLYRTRFRLTGEGGIASLKLSSETGAAPLNPDQPYLWRLKVYCDSDDRTRDPGQLLIDDGRSAGVPSPKRVIQGVVQRLVPSPHLLHQLKDSEADAVQVYLDSALWWDAVAVVAADYCGAVAGGDRPTFDRRWRQLLRTIDLEPLASQPLLTTCPSLDSSP</sequence>
<protein>
    <recommendedName>
        <fullName evidence="4">DUF928 domain-containing protein</fullName>
    </recommendedName>
</protein>
<reference evidence="2" key="1">
    <citation type="submission" date="2012-04" db="EMBL/GenBank/DDBJ databases">
        <authorList>
            <person name="Borisov I.G."/>
            <person name="Ivanikova N.V."/>
            <person name="Pinevich A.V."/>
        </authorList>
    </citation>
    <scope>NUCLEOTIDE SEQUENCE</scope>
    <source>
        <strain evidence="2">CALU 1027</strain>
    </source>
</reference>
<dbReference type="Pfam" id="PF06051">
    <property type="entry name" value="DUF928"/>
    <property type="match status" value="1"/>
</dbReference>
<gene>
    <name evidence="2" type="ORF">PROH_15075</name>
</gene>
<dbReference type="Proteomes" id="UP000034681">
    <property type="component" value="Unassembled WGS sequence"/>
</dbReference>
<evidence type="ECO:0000256" key="1">
    <source>
        <dbReference type="SAM" id="MobiDB-lite"/>
    </source>
</evidence>
<comment type="caution">
    <text evidence="2">The sequence shown here is derived from an EMBL/GenBank/DDBJ whole genome shotgun (WGS) entry which is preliminary data.</text>
</comment>
<dbReference type="eggNOG" id="COG1388">
    <property type="taxonomic scope" value="Bacteria"/>
</dbReference>
<name>A0A0M2PVH8_PROHO</name>
<dbReference type="STRING" id="317619.GCA_000332315_02151"/>